<comment type="caution">
    <text evidence="2">The sequence shown here is derived from an EMBL/GenBank/DDBJ whole genome shotgun (WGS) entry which is preliminary data.</text>
</comment>
<dbReference type="GO" id="GO:0042597">
    <property type="term" value="C:periplasmic space"/>
    <property type="evidence" value="ECO:0007669"/>
    <property type="project" value="UniProtKB-ARBA"/>
</dbReference>
<keyword evidence="3" id="KW-1185">Reference proteome</keyword>
<dbReference type="Gene3D" id="3.90.76.10">
    <property type="entry name" value="Dipeptide-binding Protein, Domain 1"/>
    <property type="match status" value="1"/>
</dbReference>
<evidence type="ECO:0000313" key="3">
    <source>
        <dbReference type="Proteomes" id="UP000182486"/>
    </source>
</evidence>
<dbReference type="InterPro" id="IPR000914">
    <property type="entry name" value="SBP_5_dom"/>
</dbReference>
<reference evidence="2 3" key="1">
    <citation type="submission" date="2016-09" db="EMBL/GenBank/DDBJ databases">
        <title>Couchioplanes caeruleus draft genome sequence.</title>
        <authorList>
            <person name="Sheehan J."/>
            <person name="Caffrey P."/>
        </authorList>
    </citation>
    <scope>NUCLEOTIDE SEQUENCE [LARGE SCALE GENOMIC DNA]</scope>
    <source>
        <strain evidence="2 3">DSM 43634</strain>
    </source>
</reference>
<protein>
    <submittedName>
        <fullName evidence="2">4-phytase</fullName>
    </submittedName>
</protein>
<accession>A0A1K0FD25</accession>
<gene>
    <name evidence="2" type="ORF">BG844_30910</name>
</gene>
<dbReference type="InterPro" id="IPR030678">
    <property type="entry name" value="Peptide/Ni-bd"/>
</dbReference>
<dbReference type="CDD" id="cd00995">
    <property type="entry name" value="PBP2_NikA_DppA_OppA_like"/>
    <property type="match status" value="1"/>
</dbReference>
<dbReference type="AlphaFoldDB" id="A0A1K0FD25"/>
<dbReference type="Gene3D" id="3.40.190.10">
    <property type="entry name" value="Periplasmic binding protein-like II"/>
    <property type="match status" value="1"/>
</dbReference>
<dbReference type="Proteomes" id="UP000182486">
    <property type="component" value="Unassembled WGS sequence"/>
</dbReference>
<proteinExistence type="predicted"/>
<dbReference type="PANTHER" id="PTHR30290:SF83">
    <property type="entry name" value="ABC TRANSPORTER SUBSTRATE-BINDING PROTEIN"/>
    <property type="match status" value="1"/>
</dbReference>
<dbReference type="InterPro" id="IPR039424">
    <property type="entry name" value="SBP_5"/>
</dbReference>
<dbReference type="GO" id="GO:0043190">
    <property type="term" value="C:ATP-binding cassette (ABC) transporter complex"/>
    <property type="evidence" value="ECO:0007669"/>
    <property type="project" value="InterPro"/>
</dbReference>
<dbReference type="PIRSF" id="PIRSF002741">
    <property type="entry name" value="MppA"/>
    <property type="match status" value="1"/>
</dbReference>
<organism evidence="2 3">
    <name type="scientific">Couchioplanes caeruleus subsp. caeruleus</name>
    <dbReference type="NCBI Taxonomy" id="56427"/>
    <lineage>
        <taxon>Bacteria</taxon>
        <taxon>Bacillati</taxon>
        <taxon>Actinomycetota</taxon>
        <taxon>Actinomycetes</taxon>
        <taxon>Micromonosporales</taxon>
        <taxon>Micromonosporaceae</taxon>
        <taxon>Couchioplanes</taxon>
    </lineage>
</organism>
<evidence type="ECO:0000313" key="2">
    <source>
        <dbReference type="EMBL" id="OJF10648.1"/>
    </source>
</evidence>
<sequence length="543" mass="58826">MFGNRPWKMAVGATAIALFAAGCGGGSEEADSASNSIVIGIAEPQHLIPSNTTESGGAQVLAALFYPLIDFDAENKPFEVAAESVTSDDNKVWTVKLKPGFTFHNGEQVVADNYIDAWNYGAYGPNAQGASYFYERIEGYADLQSKDPDGEEGPQKAPEPKAKTLTGLKKIDDSTFTVTLSAPFAGWKSVMGYTAFHPLPKAAFSAPGKIADGFEDAIIGNGPFKMKGTWQHDSKIEVEKVQGFKGEVPKIDGVTFKIYQDAKAEYADLVAGNDDVQTQIPIESLASAPGDLGERFKKSPASTFQFVGFPTFDKSFSNVNVRKALSMAVNRKEITDQIFLGSQTPAASFVSPAVAGYRENTCGASCEYNPTEAKKLWTENNGPAKVQITYNADGGHKAWVDAMCNQIKQALQIDCTGVGEPKFADLLTKVEKKQPVGLIRLGWVMDYPLMENYLGPLYATGGSSNYYGYSNPAFDNLVKEGSAAKTTEEAVAKWQAAEDILAKDMPVIPLRFGQNNFGHSEKVTNVEVDIFTKVNLYKIEVKK</sequence>
<name>A0A1K0FD25_9ACTN</name>
<dbReference type="GO" id="GO:0015833">
    <property type="term" value="P:peptide transport"/>
    <property type="evidence" value="ECO:0007669"/>
    <property type="project" value="TreeGrafter"/>
</dbReference>
<dbReference type="PANTHER" id="PTHR30290">
    <property type="entry name" value="PERIPLASMIC BINDING COMPONENT OF ABC TRANSPORTER"/>
    <property type="match status" value="1"/>
</dbReference>
<evidence type="ECO:0000259" key="1">
    <source>
        <dbReference type="Pfam" id="PF00496"/>
    </source>
</evidence>
<dbReference type="SUPFAM" id="SSF53850">
    <property type="entry name" value="Periplasmic binding protein-like II"/>
    <property type="match status" value="1"/>
</dbReference>
<dbReference type="PROSITE" id="PS51257">
    <property type="entry name" value="PROKAR_LIPOPROTEIN"/>
    <property type="match status" value="1"/>
</dbReference>
<dbReference type="GO" id="GO:1904680">
    <property type="term" value="F:peptide transmembrane transporter activity"/>
    <property type="evidence" value="ECO:0007669"/>
    <property type="project" value="TreeGrafter"/>
</dbReference>
<dbReference type="RefSeq" id="WP_071808856.1">
    <property type="nucleotide sequence ID" value="NZ_MEIA01000467.1"/>
</dbReference>
<dbReference type="Pfam" id="PF00496">
    <property type="entry name" value="SBP_bac_5"/>
    <property type="match status" value="1"/>
</dbReference>
<dbReference type="Gene3D" id="3.10.105.10">
    <property type="entry name" value="Dipeptide-binding Protein, Domain 3"/>
    <property type="match status" value="1"/>
</dbReference>
<dbReference type="EMBL" id="MEIA01000467">
    <property type="protein sequence ID" value="OJF10648.1"/>
    <property type="molecule type" value="Genomic_DNA"/>
</dbReference>
<feature type="domain" description="Solute-binding protein family 5" evidence="1">
    <location>
        <begin position="81"/>
        <end position="464"/>
    </location>
</feature>